<dbReference type="AlphaFoldDB" id="A0A5J4X4J9"/>
<dbReference type="EMBL" id="SNRW01000277">
    <property type="protein sequence ID" value="KAA6402161.1"/>
    <property type="molecule type" value="Genomic_DNA"/>
</dbReference>
<comment type="caution">
    <text evidence="2">The sequence shown here is derived from an EMBL/GenBank/DDBJ whole genome shotgun (WGS) entry which is preliminary data.</text>
</comment>
<reference evidence="2 3" key="1">
    <citation type="submission" date="2019-03" db="EMBL/GenBank/DDBJ databases">
        <title>Single cell metagenomics reveals metabolic interactions within the superorganism composed of flagellate Streblomastix strix and complex community of Bacteroidetes bacteria on its surface.</title>
        <authorList>
            <person name="Treitli S.C."/>
            <person name="Kolisko M."/>
            <person name="Husnik F."/>
            <person name="Keeling P."/>
            <person name="Hampl V."/>
        </authorList>
    </citation>
    <scope>NUCLEOTIDE SEQUENCE [LARGE SCALE GENOMIC DNA]</scope>
    <source>
        <strain evidence="2">ST1C</strain>
    </source>
</reference>
<sequence length="432" mass="50033">MQKKKPILHGPMDQYLMKPESSNKEQKNKKARIENDSSDEDADSDSDFDEILQKRQSCWQVIALLKGIIYFCWGCQTDPEGFGWVGRSEFCGQGYQLRDTLLKRRLDGLYITEPAFPDRPELIAQLIDQYAVVQDLSQFGHFLPKSLYVFIRIIGSYFIDEEVEYVNKVKCWSDMTDDSKNISEIEQMAILIKYIDEYGEIHTKIQRLGLRLKDCVSITTEGAPAFIGIENSMLTKLLQMYPQILPNSYINFRLQNVLKQSIEDEHCEPLLSASGSIEDVYHNYHKSTKRLEALKTLFIQADEIMISLKRLTITRWSSHYSAVTALLLDLLFILKRLKAFKKFTPKDTSSAEFLSKISSKKFTIKFLTLQTVLKEVIKTSAYFQKNFIEFGEAFPRVNALKEQMNLLVSGDSVFKNYSKIWAEFEESWGEFT</sequence>
<evidence type="ECO:0000313" key="2">
    <source>
        <dbReference type="EMBL" id="KAA6402161.1"/>
    </source>
</evidence>
<dbReference type="SUPFAM" id="SSF53098">
    <property type="entry name" value="Ribonuclease H-like"/>
    <property type="match status" value="1"/>
</dbReference>
<proteinExistence type="predicted"/>
<feature type="compositionally biased region" description="Acidic residues" evidence="1">
    <location>
        <begin position="36"/>
        <end position="45"/>
    </location>
</feature>
<dbReference type="OrthoDB" id="6617004at2759"/>
<feature type="region of interest" description="Disordered" evidence="1">
    <location>
        <begin position="1"/>
        <end position="45"/>
    </location>
</feature>
<dbReference type="PANTHER" id="PTHR46880:SF5">
    <property type="entry name" value="DUF4371 DOMAIN-CONTAINING PROTEIN"/>
    <property type="match status" value="1"/>
</dbReference>
<gene>
    <name evidence="2" type="ORF">EZS28_002310</name>
</gene>
<dbReference type="Proteomes" id="UP000324800">
    <property type="component" value="Unassembled WGS sequence"/>
</dbReference>
<evidence type="ECO:0000313" key="3">
    <source>
        <dbReference type="Proteomes" id="UP000324800"/>
    </source>
</evidence>
<evidence type="ECO:0000256" key="1">
    <source>
        <dbReference type="SAM" id="MobiDB-lite"/>
    </source>
</evidence>
<dbReference type="PANTHER" id="PTHR46880">
    <property type="entry name" value="RAS-ASSOCIATING DOMAIN-CONTAINING PROTEIN"/>
    <property type="match status" value="1"/>
</dbReference>
<name>A0A5J4X4J9_9EUKA</name>
<feature type="compositionally biased region" description="Basic and acidic residues" evidence="1">
    <location>
        <begin position="21"/>
        <end position="35"/>
    </location>
</feature>
<dbReference type="InterPro" id="IPR012337">
    <property type="entry name" value="RNaseH-like_sf"/>
</dbReference>
<protein>
    <submittedName>
        <fullName evidence="2">Uncharacterized protein</fullName>
    </submittedName>
</protein>
<organism evidence="2 3">
    <name type="scientific">Streblomastix strix</name>
    <dbReference type="NCBI Taxonomy" id="222440"/>
    <lineage>
        <taxon>Eukaryota</taxon>
        <taxon>Metamonada</taxon>
        <taxon>Preaxostyla</taxon>
        <taxon>Oxymonadida</taxon>
        <taxon>Streblomastigidae</taxon>
        <taxon>Streblomastix</taxon>
    </lineage>
</organism>
<accession>A0A5J4X4J9</accession>